<dbReference type="Pfam" id="PF03261">
    <property type="entry name" value="CDK5_activator"/>
    <property type="match status" value="1"/>
</dbReference>
<comment type="similarity">
    <text evidence="1">Belongs to the cyclin-dependent kinase 5 activator family.</text>
</comment>
<dbReference type="GO" id="GO:0007411">
    <property type="term" value="P:axon guidance"/>
    <property type="evidence" value="ECO:0007669"/>
    <property type="project" value="TreeGrafter"/>
</dbReference>
<organism evidence="3 4">
    <name type="scientific">Acrobeloides nanus</name>
    <dbReference type="NCBI Taxonomy" id="290746"/>
    <lineage>
        <taxon>Eukaryota</taxon>
        <taxon>Metazoa</taxon>
        <taxon>Ecdysozoa</taxon>
        <taxon>Nematoda</taxon>
        <taxon>Chromadorea</taxon>
        <taxon>Rhabditida</taxon>
        <taxon>Tylenchina</taxon>
        <taxon>Cephalobomorpha</taxon>
        <taxon>Cephaloboidea</taxon>
        <taxon>Cephalobidae</taxon>
        <taxon>Acrobeloides</taxon>
    </lineage>
</organism>
<dbReference type="WBParaSite" id="ACRNAN_Path_1234.g4824.t1">
    <property type="protein sequence ID" value="ACRNAN_Path_1234.g4824.t1"/>
    <property type="gene ID" value="ACRNAN_Path_1234.g4824"/>
</dbReference>
<feature type="compositionally biased region" description="Low complexity" evidence="2">
    <location>
        <begin position="48"/>
        <end position="58"/>
    </location>
</feature>
<dbReference type="PANTHER" id="PTHR23401">
    <property type="entry name" value="CYCLIN DEPENDANT KINASE-5 ACTIVATOR"/>
    <property type="match status" value="1"/>
</dbReference>
<dbReference type="GO" id="GO:0019901">
    <property type="term" value="F:protein kinase binding"/>
    <property type="evidence" value="ECO:0007669"/>
    <property type="project" value="TreeGrafter"/>
</dbReference>
<evidence type="ECO:0000256" key="1">
    <source>
        <dbReference type="ARBA" id="ARBA00010175"/>
    </source>
</evidence>
<evidence type="ECO:0000256" key="2">
    <source>
        <dbReference type="SAM" id="MobiDB-lite"/>
    </source>
</evidence>
<dbReference type="Gene3D" id="1.10.472.10">
    <property type="entry name" value="Cyclin-like"/>
    <property type="match status" value="1"/>
</dbReference>
<dbReference type="GO" id="GO:0016533">
    <property type="term" value="C:protein kinase 5 complex"/>
    <property type="evidence" value="ECO:0007669"/>
    <property type="project" value="InterPro"/>
</dbReference>
<feature type="compositionally biased region" description="Basic and acidic residues" evidence="2">
    <location>
        <begin position="62"/>
        <end position="81"/>
    </location>
</feature>
<dbReference type="AlphaFoldDB" id="A0A914BXP0"/>
<keyword evidence="3" id="KW-1185">Reference proteome</keyword>
<dbReference type="Proteomes" id="UP000887540">
    <property type="component" value="Unplaced"/>
</dbReference>
<reference evidence="4" key="1">
    <citation type="submission" date="2022-11" db="UniProtKB">
        <authorList>
            <consortium name="WormBaseParasite"/>
        </authorList>
    </citation>
    <scope>IDENTIFICATION</scope>
</reference>
<dbReference type="SUPFAM" id="SSF47954">
    <property type="entry name" value="Cyclin-like"/>
    <property type="match status" value="1"/>
</dbReference>
<proteinExistence type="inferred from homology"/>
<sequence length="397" mass="45105">MFLTGWNFTKKTAATAFPLTLSISDTKRRSDADKTTKIVVGSRVVTSRSCGSNSSLSSYTRDYSDRENGNTDDKSSSESARDMPYAKLSIQLDSNQNYKKYQPPNSSRSLAMVSGRRNGRLREHFRNSLSVDEPNSTIISNVYSIQDELRRDLRFSRQDFMNNNLVSPVGPKAKTPMSPLHKATKVPFGNSQNCNSWVPPRRPSSSIVPLPPRPPSLHGLCDDSPRCIDEPPPMHGKKKTVIQASTSELLRGLGHFLSMKCCLRDFEPAHLVMWLRTVDRSLMLQGWQDIAFINPANLVFVYMLIRDRIDNELNGIRRVEDLQSMVLTCLYVSYSYMGNEISYPLKPFIRENDDRSKFWDRCLSIINSHSKDMLRINSSSTFFLDVFTELKNFAADA</sequence>
<dbReference type="PANTHER" id="PTHR23401:SF0">
    <property type="entry name" value="CYCLIN-DEPENDENT KINASE 5 ACTIVATOR"/>
    <property type="match status" value="1"/>
</dbReference>
<dbReference type="InterPro" id="IPR004944">
    <property type="entry name" value="CDK5_activator"/>
</dbReference>
<name>A0A914BXP0_9BILA</name>
<dbReference type="GO" id="GO:0005737">
    <property type="term" value="C:cytoplasm"/>
    <property type="evidence" value="ECO:0007669"/>
    <property type="project" value="TreeGrafter"/>
</dbReference>
<feature type="region of interest" description="Disordered" evidence="2">
    <location>
        <begin position="48"/>
        <end position="83"/>
    </location>
</feature>
<accession>A0A914BXP0</accession>
<evidence type="ECO:0000313" key="4">
    <source>
        <dbReference type="WBParaSite" id="ACRNAN_Path_1234.g4824.t1"/>
    </source>
</evidence>
<dbReference type="InterPro" id="IPR036915">
    <property type="entry name" value="Cyclin-like_sf"/>
</dbReference>
<dbReference type="GO" id="GO:0061575">
    <property type="term" value="F:cyclin-dependent protein serine/threonine kinase activator activity"/>
    <property type="evidence" value="ECO:0007669"/>
    <property type="project" value="InterPro"/>
</dbReference>
<evidence type="ECO:0000313" key="3">
    <source>
        <dbReference type="Proteomes" id="UP000887540"/>
    </source>
</evidence>
<dbReference type="GO" id="GO:0030426">
    <property type="term" value="C:growth cone"/>
    <property type="evidence" value="ECO:0007669"/>
    <property type="project" value="TreeGrafter"/>
</dbReference>
<protein>
    <submittedName>
        <fullName evidence="4">Cyclin-dependent kinase 5 activator</fullName>
    </submittedName>
</protein>